<dbReference type="SUPFAM" id="SSF51182">
    <property type="entry name" value="RmlC-like cupins"/>
    <property type="match status" value="1"/>
</dbReference>
<dbReference type="PANTHER" id="PTHR46390">
    <property type="entry name" value="MANNOSE-1-PHOSPHATE GUANYLYLTRANSFERASE"/>
    <property type="match status" value="1"/>
</dbReference>
<dbReference type="PANTHER" id="PTHR46390:SF1">
    <property type="entry name" value="MANNOSE-1-PHOSPHATE GUANYLYLTRANSFERASE"/>
    <property type="match status" value="1"/>
</dbReference>
<evidence type="ECO:0000313" key="2">
    <source>
        <dbReference type="EMBL" id="ADD94013.1"/>
    </source>
</evidence>
<dbReference type="GO" id="GO:0004475">
    <property type="term" value="F:mannose-1-phosphate guanylyltransferase (GTP) activity"/>
    <property type="evidence" value="ECO:0007669"/>
    <property type="project" value="TreeGrafter"/>
</dbReference>
<sequence>MLPGTLTFIINLRNIMDQELTDYRPWGHYTILADEPNHKVKRIVVSPGKRFSLQRHQRRAEHWFVVSGEGRVTLDEELITLKPGEAVDIPTGTMHRMENPREEELSFIEVQTGDYFGEDDIERFEDDFGRTG</sequence>
<dbReference type="GO" id="GO:0016853">
    <property type="term" value="F:isomerase activity"/>
    <property type="evidence" value="ECO:0007669"/>
    <property type="project" value="UniProtKB-KW"/>
</dbReference>
<dbReference type="InterPro" id="IPR051161">
    <property type="entry name" value="Mannose-6P_isomerase_type2"/>
</dbReference>
<evidence type="ECO:0000259" key="1">
    <source>
        <dbReference type="Pfam" id="PF01050"/>
    </source>
</evidence>
<dbReference type="EMBL" id="GU943010">
    <property type="protein sequence ID" value="ADD94013.1"/>
    <property type="molecule type" value="Genomic_DNA"/>
</dbReference>
<accession>D6PE62</accession>
<dbReference type="InterPro" id="IPR011051">
    <property type="entry name" value="RmlC_Cupin_sf"/>
</dbReference>
<organism evidence="2">
    <name type="scientific">uncultured marine bacterium MedDCM-OCT-S11-C95</name>
    <dbReference type="NCBI Taxonomy" id="743081"/>
    <lineage>
        <taxon>Bacteria</taxon>
        <taxon>environmental samples</taxon>
    </lineage>
</organism>
<keyword evidence="2" id="KW-0413">Isomerase</keyword>
<dbReference type="Pfam" id="PF01050">
    <property type="entry name" value="MannoseP_isomer"/>
    <property type="match status" value="1"/>
</dbReference>
<dbReference type="InterPro" id="IPR014710">
    <property type="entry name" value="RmlC-like_jellyroll"/>
</dbReference>
<dbReference type="AlphaFoldDB" id="D6PE62"/>
<proteinExistence type="predicted"/>
<feature type="domain" description="Mannose-6-phosphate isomerase type II C-terminal" evidence="1">
    <location>
        <begin position="14"/>
        <end position="126"/>
    </location>
</feature>
<dbReference type="GO" id="GO:0009298">
    <property type="term" value="P:GDP-mannose biosynthetic process"/>
    <property type="evidence" value="ECO:0007669"/>
    <property type="project" value="TreeGrafter"/>
</dbReference>
<dbReference type="Gene3D" id="2.60.120.10">
    <property type="entry name" value="Jelly Rolls"/>
    <property type="match status" value="1"/>
</dbReference>
<reference evidence="2" key="1">
    <citation type="journal article" date="2010" name="ISME J.">
        <title>Metagenome of the Mediterranean deep chlorophyll maximum studied by direct and fosmid library 454 pyrosequencing.</title>
        <authorList>
            <person name="Ghai R."/>
            <person name="Martin-Cuadrado A.B."/>
            <person name="Molto A.G."/>
            <person name="Heredia I.G."/>
            <person name="Cabrera R."/>
            <person name="Martin J."/>
            <person name="Verdu M."/>
            <person name="Deschamps P."/>
            <person name="Moreira D."/>
            <person name="Lopez-Garcia P."/>
            <person name="Mira A."/>
            <person name="Rodriguez-Valera F."/>
        </authorList>
    </citation>
    <scope>NUCLEOTIDE SEQUENCE</scope>
</reference>
<dbReference type="CDD" id="cd02213">
    <property type="entry name" value="cupin_PMI_typeII_C"/>
    <property type="match status" value="1"/>
</dbReference>
<name>D6PE62_9BACT</name>
<dbReference type="GO" id="GO:0005976">
    <property type="term" value="P:polysaccharide metabolic process"/>
    <property type="evidence" value="ECO:0007669"/>
    <property type="project" value="InterPro"/>
</dbReference>
<dbReference type="InterPro" id="IPR001538">
    <property type="entry name" value="Man6P_isomerase-2_C"/>
</dbReference>
<protein>
    <submittedName>
        <fullName evidence="2">Mannose 6 phosphate isomerase</fullName>
    </submittedName>
</protein>